<evidence type="ECO:0000256" key="14">
    <source>
        <dbReference type="RuleBase" id="RU368037"/>
    </source>
</evidence>
<keyword evidence="10 14" id="KW-0804">Transcription</keyword>
<dbReference type="Pfam" id="PF00104">
    <property type="entry name" value="Hormone_recep"/>
    <property type="match status" value="1"/>
</dbReference>
<feature type="compositionally biased region" description="Low complexity" evidence="15">
    <location>
        <begin position="120"/>
        <end position="133"/>
    </location>
</feature>
<evidence type="ECO:0000256" key="6">
    <source>
        <dbReference type="ARBA" id="ARBA00022833"/>
    </source>
</evidence>
<dbReference type="Pfam" id="PF02161">
    <property type="entry name" value="Prog_receptor"/>
    <property type="match status" value="1"/>
</dbReference>
<dbReference type="InterPro" id="IPR001723">
    <property type="entry name" value="Nuclear_hrmn_rcpt"/>
</dbReference>
<dbReference type="SMART" id="SM00399">
    <property type="entry name" value="ZnF_C4"/>
    <property type="match status" value="1"/>
</dbReference>
<evidence type="ECO:0000256" key="4">
    <source>
        <dbReference type="ARBA" id="ARBA00022723"/>
    </source>
</evidence>
<evidence type="ECO:0000256" key="8">
    <source>
        <dbReference type="ARBA" id="ARBA00023121"/>
    </source>
</evidence>
<dbReference type="SMART" id="SM00430">
    <property type="entry name" value="HOLI"/>
    <property type="match status" value="1"/>
</dbReference>
<dbReference type="Gene3D" id="1.10.565.10">
    <property type="entry name" value="Retinoid X Receptor"/>
    <property type="match status" value="1"/>
</dbReference>
<keyword evidence="6 14" id="KW-0862">Zinc</keyword>
<feature type="compositionally biased region" description="Polar residues" evidence="15">
    <location>
        <begin position="35"/>
        <end position="45"/>
    </location>
</feature>
<feature type="compositionally biased region" description="Low complexity" evidence="15">
    <location>
        <begin position="226"/>
        <end position="244"/>
    </location>
</feature>
<feature type="region of interest" description="Disordered" evidence="15">
    <location>
        <begin position="63"/>
        <end position="179"/>
    </location>
</feature>
<dbReference type="PROSITE" id="PS00031">
    <property type="entry name" value="NUCLEAR_REC_DBD_1"/>
    <property type="match status" value="1"/>
</dbReference>
<proteinExistence type="inferred from homology"/>
<dbReference type="PANTHER" id="PTHR48092">
    <property type="entry name" value="KNIRPS-RELATED PROTEIN-RELATED"/>
    <property type="match status" value="1"/>
</dbReference>
<keyword evidence="3 14" id="KW-0754">Steroid-binding</keyword>
<dbReference type="CDD" id="cd07172">
    <property type="entry name" value="NR_DBD_GR_PR"/>
    <property type="match status" value="1"/>
</dbReference>
<keyword evidence="5 14" id="KW-0863">Zinc-finger</keyword>
<dbReference type="OrthoDB" id="8580220at2759"/>
<evidence type="ECO:0000256" key="15">
    <source>
        <dbReference type="SAM" id="MobiDB-lite"/>
    </source>
</evidence>
<dbReference type="GO" id="GO:0005496">
    <property type="term" value="F:steroid binding"/>
    <property type="evidence" value="ECO:0007669"/>
    <property type="project" value="UniProtKB-UniRule"/>
</dbReference>
<dbReference type="Proteomes" id="UP000585614">
    <property type="component" value="Unassembled WGS sequence"/>
</dbReference>
<dbReference type="FunFam" id="1.10.565.10:FF:000004">
    <property type="entry name" value="Androgen receptor variant"/>
    <property type="match status" value="1"/>
</dbReference>
<evidence type="ECO:0000256" key="3">
    <source>
        <dbReference type="ARBA" id="ARBA00022665"/>
    </source>
</evidence>
<keyword evidence="7 14" id="KW-0805">Transcription regulation</keyword>
<dbReference type="InterPro" id="IPR035500">
    <property type="entry name" value="NHR-like_dom_sf"/>
</dbReference>
<evidence type="ECO:0000256" key="7">
    <source>
        <dbReference type="ARBA" id="ARBA00023015"/>
    </source>
</evidence>
<dbReference type="PRINTS" id="PR00047">
    <property type="entry name" value="STROIDFINGER"/>
</dbReference>
<keyword evidence="2" id="KW-0597">Phosphoprotein</keyword>
<name>A0A7J7W906_RHIFE</name>
<keyword evidence="11 14" id="KW-0675">Receptor</keyword>
<reference evidence="18 19" key="1">
    <citation type="journal article" date="2020" name="Nature">
        <title>Six reference-quality genomes reveal evolution of bat adaptations.</title>
        <authorList>
            <person name="Jebb D."/>
            <person name="Huang Z."/>
            <person name="Pippel M."/>
            <person name="Hughes G.M."/>
            <person name="Lavrichenko K."/>
            <person name="Devanna P."/>
            <person name="Winkler S."/>
            <person name="Jermiin L.S."/>
            <person name="Skirmuntt E.C."/>
            <person name="Katzourakis A."/>
            <person name="Burkitt-Gray L."/>
            <person name="Ray D.A."/>
            <person name="Sullivan K.A.M."/>
            <person name="Roscito J.G."/>
            <person name="Kirilenko B.M."/>
            <person name="Davalos L.M."/>
            <person name="Corthals A.P."/>
            <person name="Power M.L."/>
            <person name="Jones G."/>
            <person name="Ransome R.D."/>
            <person name="Dechmann D.K.N."/>
            <person name="Locatelli A.G."/>
            <person name="Puechmaille S.J."/>
            <person name="Fedrigo O."/>
            <person name="Jarvis E.D."/>
            <person name="Hiller M."/>
            <person name="Vernes S.C."/>
            <person name="Myers E.W."/>
            <person name="Teeling E.C."/>
        </authorList>
    </citation>
    <scope>NUCLEOTIDE SEQUENCE [LARGE SCALE GENOMIC DNA]</scope>
    <source>
        <strain evidence="18">MRhiFer1</strain>
        <tissue evidence="18">Lung</tissue>
    </source>
</reference>
<dbReference type="InterPro" id="IPR000128">
    <property type="entry name" value="Progest_rcpt"/>
</dbReference>
<accession>A0A7J7W906</accession>
<feature type="domain" description="NR LBD" evidence="17">
    <location>
        <begin position="675"/>
        <end position="909"/>
    </location>
</feature>
<dbReference type="InterPro" id="IPR013088">
    <property type="entry name" value="Znf_NHR/GATA"/>
</dbReference>
<dbReference type="GO" id="GO:0003707">
    <property type="term" value="F:nuclear steroid receptor activity"/>
    <property type="evidence" value="ECO:0007669"/>
    <property type="project" value="UniProtKB-UniRule"/>
</dbReference>
<feature type="compositionally biased region" description="Polar residues" evidence="15">
    <location>
        <begin position="192"/>
        <end position="202"/>
    </location>
</feature>
<evidence type="ECO:0000256" key="2">
    <source>
        <dbReference type="ARBA" id="ARBA00022553"/>
    </source>
</evidence>
<gene>
    <name evidence="18" type="ORF">mRhiFer1_012891</name>
</gene>
<keyword evidence="12 14" id="KW-0539">Nucleus</keyword>
<dbReference type="PRINTS" id="PR00544">
    <property type="entry name" value="PROGESTRONER"/>
</dbReference>
<feature type="region of interest" description="Disordered" evidence="15">
    <location>
        <begin position="192"/>
        <end position="263"/>
    </location>
</feature>
<dbReference type="CDD" id="cd07074">
    <property type="entry name" value="NR_LBD_PR"/>
    <property type="match status" value="1"/>
</dbReference>
<dbReference type="GO" id="GO:0008270">
    <property type="term" value="F:zinc ion binding"/>
    <property type="evidence" value="ECO:0007669"/>
    <property type="project" value="UniProtKB-UniRule"/>
</dbReference>
<dbReference type="GO" id="GO:0043565">
    <property type="term" value="F:sequence-specific DNA binding"/>
    <property type="evidence" value="ECO:0007669"/>
    <property type="project" value="UniProtKB-UniRule"/>
</dbReference>
<dbReference type="GO" id="GO:0005634">
    <property type="term" value="C:nucleus"/>
    <property type="evidence" value="ECO:0007669"/>
    <property type="project" value="UniProtKB-SubCell"/>
</dbReference>
<comment type="function">
    <text evidence="14">Steroid hormone receptor involved in the regulation of eukaryotic gene expression which affects cellular proliferation and differentiation in target tissues.</text>
</comment>
<evidence type="ECO:0000256" key="12">
    <source>
        <dbReference type="ARBA" id="ARBA00023242"/>
    </source>
</evidence>
<dbReference type="Gene3D" id="3.30.50.10">
    <property type="entry name" value="Erythroid Transcription Factor GATA-1, subunit A"/>
    <property type="match status" value="1"/>
</dbReference>
<evidence type="ECO:0000256" key="10">
    <source>
        <dbReference type="ARBA" id="ARBA00023163"/>
    </source>
</evidence>
<dbReference type="EMBL" id="JACAGC010000011">
    <property type="protein sequence ID" value="KAF6333917.1"/>
    <property type="molecule type" value="Genomic_DNA"/>
</dbReference>
<comment type="subcellular location">
    <subcellularLocation>
        <location evidence="14">Nucleus</location>
    </subcellularLocation>
    <subcellularLocation>
        <location evidence="14">Cytoplasm</location>
    </subcellularLocation>
</comment>
<feature type="region of interest" description="Disordered" evidence="15">
    <location>
        <begin position="1"/>
        <end position="49"/>
    </location>
</feature>
<comment type="domain">
    <text evidence="14">Composed of three domains: a modulating N-terminal domain, a DNA-binding domain and a C-terminal ligand-binding domain.</text>
</comment>
<evidence type="ECO:0000256" key="9">
    <source>
        <dbReference type="ARBA" id="ARBA00023125"/>
    </source>
</evidence>
<dbReference type="SUPFAM" id="SSF57716">
    <property type="entry name" value="Glucocorticoid receptor-like (DNA-binding domain)"/>
    <property type="match status" value="1"/>
</dbReference>
<dbReference type="AlphaFoldDB" id="A0A7J7W906"/>
<dbReference type="PROSITE" id="PS51030">
    <property type="entry name" value="NUCLEAR_REC_DBD_2"/>
    <property type="match status" value="1"/>
</dbReference>
<evidence type="ECO:0000313" key="19">
    <source>
        <dbReference type="Proteomes" id="UP000585614"/>
    </source>
</evidence>
<protein>
    <recommendedName>
        <fullName evidence="1 14">Progesterone receptor</fullName>
        <shortName evidence="14">PR</shortName>
    </recommendedName>
    <alternativeName>
        <fullName evidence="13 14">Nuclear receptor subfamily 3 group C member 3</fullName>
    </alternativeName>
</protein>
<organism evidence="18 19">
    <name type="scientific">Rhinolophus ferrumequinum</name>
    <name type="common">Greater horseshoe bat</name>
    <dbReference type="NCBI Taxonomy" id="59479"/>
    <lineage>
        <taxon>Eukaryota</taxon>
        <taxon>Metazoa</taxon>
        <taxon>Chordata</taxon>
        <taxon>Craniata</taxon>
        <taxon>Vertebrata</taxon>
        <taxon>Euteleostomi</taxon>
        <taxon>Mammalia</taxon>
        <taxon>Eutheria</taxon>
        <taxon>Laurasiatheria</taxon>
        <taxon>Chiroptera</taxon>
        <taxon>Yinpterochiroptera</taxon>
        <taxon>Rhinolophoidea</taxon>
        <taxon>Rhinolophidae</taxon>
        <taxon>Rhinolophinae</taxon>
        <taxon>Rhinolophus</taxon>
    </lineage>
</organism>
<dbReference type="PROSITE" id="PS51843">
    <property type="entry name" value="NR_LBD"/>
    <property type="match status" value="1"/>
</dbReference>
<dbReference type="InterPro" id="IPR000536">
    <property type="entry name" value="Nucl_hrmn_rcpt_lig-bd"/>
</dbReference>
<keyword evidence="9 14" id="KW-0238">DNA-binding</keyword>
<evidence type="ECO:0000259" key="16">
    <source>
        <dbReference type="PROSITE" id="PS51030"/>
    </source>
</evidence>
<evidence type="ECO:0000256" key="13">
    <source>
        <dbReference type="ARBA" id="ARBA00031166"/>
    </source>
</evidence>
<dbReference type="InterPro" id="IPR001628">
    <property type="entry name" value="Znf_hrmn_rcpt"/>
</dbReference>
<feature type="region of interest" description="Disordered" evidence="15">
    <location>
        <begin position="413"/>
        <end position="450"/>
    </location>
</feature>
<dbReference type="Pfam" id="PF00105">
    <property type="entry name" value="zf-C4"/>
    <property type="match status" value="1"/>
</dbReference>
<dbReference type="GO" id="GO:0005737">
    <property type="term" value="C:cytoplasm"/>
    <property type="evidence" value="ECO:0007669"/>
    <property type="project" value="UniProtKB-SubCell"/>
</dbReference>
<feature type="compositionally biased region" description="Low complexity" evidence="15">
    <location>
        <begin position="426"/>
        <end position="450"/>
    </location>
</feature>
<comment type="caution">
    <text evidence="18">The sequence shown here is derived from an EMBL/GenBank/DDBJ whole genome shotgun (WGS) entry which is preliminary data.</text>
</comment>
<feature type="domain" description="Nuclear receptor" evidence="16">
    <location>
        <begin position="560"/>
        <end position="635"/>
    </location>
</feature>
<evidence type="ECO:0000256" key="1">
    <source>
        <dbReference type="ARBA" id="ARBA00013488"/>
    </source>
</evidence>
<keyword evidence="14" id="KW-0963">Cytoplasm</keyword>
<dbReference type="InterPro" id="IPR050200">
    <property type="entry name" value="Nuclear_hormone_rcpt_NR3"/>
</dbReference>
<evidence type="ECO:0000256" key="5">
    <source>
        <dbReference type="ARBA" id="ARBA00022771"/>
    </source>
</evidence>
<evidence type="ECO:0000259" key="17">
    <source>
        <dbReference type="PROSITE" id="PS51843"/>
    </source>
</evidence>
<sequence>MTELKAKASRAPHVAGGGPSPTQVGSPLLGRRDSGSLQASQTSDASPVVSAVPISLDRLLFPLPCQEQDSDGKTQDQQALSNVEGVYPRVEATGGAGGGSSRPPEKDSGLLDSVLDTLLAPSGPGQSQASPPAYEANSPWCLFGPELPEEPRAAPGTQGVLPSLMSRPEGKAGDSSGAAAAYKVLPRGLSPSRQLLPSTSGSHHWPGAAVKPSPQPAVVEEDGSESESSVGPLLKGKPGPLGVPAAEGGAAATDPGAAEGGVTLVPKEDSRFSAPRVALAEQDTPAAPGRSPLATMVMDFIHVPILPLNTPFLATRTRQLLEGENYDGGATAVSAFAPLRGSPSALATPVTAGEFPDCSYPPDAEPKDDAFPLYGDFQPPALKIKEEEEGAEATARSPRPYLVTGANPAVFPDFQLAQPPLPPRAPSSRPGEAAVAAAPTSSSVSSASSSGSNLECILYKAEGAPPQQGPFAPPPCKAPGAGSCLLPRDGLPSSAASASAAGAAPALYPPLSLNGLPQLSYQAAVLKEGLPQVYPPYLNYLRPDSEASQSPQYSFDSLPQKICLICGDEASGCHYGVLTCGSCKVFFKRAMEGQHNYLCAGRNDCIVDKIRRKNCPACRLRKCCQAGMVLGGRKFKKFNKVRVMRALDAVALPQSMGIPNESQALSQRISFSPTQDIQLIPPLINLLMSIEPDVIYAGHDNTKPDTSSSLLTSLNQLGERQLLSVVKWSKSLPGFRNLHIDDQITLIQYSWMSLMVFGLGWRSYKHVSGQMLYFAPDLILNEQRMKESSFYSLCLTMWQIPQEFVKLQVSQEEFLCMKVLLLLNTIPLEGLRSQNQFEEMRSSYIRELIKAIGLRQKGVVSSSQRFYQLTKFLDNLHDLVKQLHLYCLNTFIQSRALSVEFPEMMSEVIAAQLPKILAGMVKHLLFHKK</sequence>
<comment type="similarity">
    <text evidence="14">Belongs to the nuclear hormone receptor family.</text>
</comment>
<dbReference type="SUPFAM" id="SSF48508">
    <property type="entry name" value="Nuclear receptor ligand-binding domain"/>
    <property type="match status" value="1"/>
</dbReference>
<evidence type="ECO:0000256" key="11">
    <source>
        <dbReference type="ARBA" id="ARBA00023170"/>
    </source>
</evidence>
<dbReference type="PRINTS" id="PR00398">
    <property type="entry name" value="STRDHORMONER"/>
</dbReference>
<keyword evidence="8 14" id="KW-0446">Lipid-binding</keyword>
<dbReference type="FunFam" id="3.30.50.10:FF:000027">
    <property type="entry name" value="Progesterone receptor"/>
    <property type="match status" value="1"/>
</dbReference>
<keyword evidence="4" id="KW-0479">Metal-binding</keyword>
<evidence type="ECO:0000313" key="18">
    <source>
        <dbReference type="EMBL" id="KAF6333917.1"/>
    </source>
</evidence>